<dbReference type="Proteomes" id="UP001066327">
    <property type="component" value="Unassembled WGS sequence"/>
</dbReference>
<evidence type="ECO:0000256" key="5">
    <source>
        <dbReference type="ARBA" id="ARBA00023004"/>
    </source>
</evidence>
<dbReference type="EMBL" id="JAPWIS010000050">
    <property type="protein sequence ID" value="MCZ4590461.1"/>
    <property type="molecule type" value="Genomic_DNA"/>
</dbReference>
<keyword evidence="5" id="KW-0408">Iron</keyword>
<dbReference type="PANTHER" id="PTHR36923">
    <property type="entry name" value="FERREDOXIN"/>
    <property type="match status" value="1"/>
</dbReference>
<evidence type="ECO:0000256" key="7">
    <source>
        <dbReference type="ARBA" id="ARBA00023291"/>
    </source>
</evidence>
<dbReference type="InterPro" id="IPR051269">
    <property type="entry name" value="Fe-S_cluster_ET"/>
</dbReference>
<keyword evidence="4" id="KW-0249">Electron transport</keyword>
<keyword evidence="2" id="KW-0813">Transport</keyword>
<name>A0ABT4NSU1_RHOOP</name>
<organism evidence="8 9">
    <name type="scientific">Rhodococcus opacus</name>
    <name type="common">Nocardia opaca</name>
    <dbReference type="NCBI Taxonomy" id="37919"/>
    <lineage>
        <taxon>Bacteria</taxon>
        <taxon>Bacillati</taxon>
        <taxon>Actinomycetota</taxon>
        <taxon>Actinomycetes</taxon>
        <taxon>Mycobacteriales</taxon>
        <taxon>Nocardiaceae</taxon>
        <taxon>Rhodococcus</taxon>
    </lineage>
</organism>
<keyword evidence="6" id="KW-0411">Iron-sulfur</keyword>
<evidence type="ECO:0000313" key="9">
    <source>
        <dbReference type="Proteomes" id="UP001066327"/>
    </source>
</evidence>
<reference evidence="8" key="1">
    <citation type="submission" date="2022-12" db="EMBL/GenBank/DDBJ databases">
        <authorList>
            <person name="Krivoruchko A.V."/>
            <person name="Elkin A."/>
        </authorList>
    </citation>
    <scope>NUCLEOTIDE SEQUENCE</scope>
    <source>
        <strain evidence="8">IEGM 249</strain>
    </source>
</reference>
<dbReference type="SUPFAM" id="SSF54862">
    <property type="entry name" value="4Fe-4S ferredoxins"/>
    <property type="match status" value="1"/>
</dbReference>
<protein>
    <submittedName>
        <fullName evidence="8">Ferredoxin</fullName>
    </submittedName>
</protein>
<keyword evidence="9" id="KW-1185">Reference proteome</keyword>
<dbReference type="RefSeq" id="WP_061699317.1">
    <property type="nucleotide sequence ID" value="NZ_JAPWIS010000050.1"/>
</dbReference>
<evidence type="ECO:0000313" key="8">
    <source>
        <dbReference type="EMBL" id="MCZ4590461.1"/>
    </source>
</evidence>
<dbReference type="Pfam" id="PF13459">
    <property type="entry name" value="Fer4_15"/>
    <property type="match status" value="1"/>
</dbReference>
<proteinExistence type="predicted"/>
<accession>A0ABT4NSU1</accession>
<keyword evidence="7" id="KW-0003">3Fe-4S</keyword>
<evidence type="ECO:0000256" key="3">
    <source>
        <dbReference type="ARBA" id="ARBA00022723"/>
    </source>
</evidence>
<keyword evidence="3" id="KW-0479">Metal-binding</keyword>
<comment type="caution">
    <text evidence="8">The sequence shown here is derived from an EMBL/GenBank/DDBJ whole genome shotgun (WGS) entry which is preliminary data.</text>
</comment>
<gene>
    <name evidence="8" type="ORF">O4328_43775</name>
</gene>
<evidence type="ECO:0000256" key="4">
    <source>
        <dbReference type="ARBA" id="ARBA00022982"/>
    </source>
</evidence>
<comment type="cofactor">
    <cofactor evidence="1">
        <name>[3Fe-4S] cluster</name>
        <dbReference type="ChEBI" id="CHEBI:21137"/>
    </cofactor>
</comment>
<evidence type="ECO:0000256" key="2">
    <source>
        <dbReference type="ARBA" id="ARBA00022448"/>
    </source>
</evidence>
<dbReference type="PANTHER" id="PTHR36923:SF3">
    <property type="entry name" value="FERREDOXIN"/>
    <property type="match status" value="1"/>
</dbReference>
<evidence type="ECO:0000256" key="6">
    <source>
        <dbReference type="ARBA" id="ARBA00023014"/>
    </source>
</evidence>
<dbReference type="Gene3D" id="3.30.70.20">
    <property type="match status" value="1"/>
</dbReference>
<evidence type="ECO:0000256" key="1">
    <source>
        <dbReference type="ARBA" id="ARBA00001927"/>
    </source>
</evidence>
<sequence length="66" mass="7397">MKLRVENHLCTGHGRCYTHAPDVFEPDDDGFCDRRDEDRVIAPTLERDAKDGAHSCPEGAITILDD</sequence>